<organism evidence="2 3">
    <name type="scientific">Pseudarthrobacter psychrotolerans</name>
    <dbReference type="NCBI Taxonomy" id="2697569"/>
    <lineage>
        <taxon>Bacteria</taxon>
        <taxon>Bacillati</taxon>
        <taxon>Actinomycetota</taxon>
        <taxon>Actinomycetes</taxon>
        <taxon>Micrococcales</taxon>
        <taxon>Micrococcaceae</taxon>
        <taxon>Pseudarthrobacter</taxon>
    </lineage>
</organism>
<evidence type="ECO:0000313" key="3">
    <source>
        <dbReference type="Proteomes" id="UP000464186"/>
    </source>
</evidence>
<sequence>MTPKHKKTSRRLAAKTAAATITLCLATGAGGAYAYWATVGAGSGAATNGTMATVTVEALVAGDTPQSTLVPGGTADVAVRALNPNSYPVQVYAIRGNGAATADGNPAGCPVTGTGVTFVNPAAPLAPTVSIPANSSVLITLPGAAIMSTASLSGCQGATFSLPVTLEARK</sequence>
<gene>
    <name evidence="2" type="ORF">GU243_12550</name>
</gene>
<keyword evidence="1" id="KW-0732">Signal</keyword>
<name>A0A6P1NIH7_9MICC</name>
<evidence type="ECO:0000313" key="2">
    <source>
        <dbReference type="EMBL" id="QHK20425.1"/>
    </source>
</evidence>
<protein>
    <recommendedName>
        <fullName evidence="4">SipW-cognate class signal peptide</fullName>
    </recommendedName>
</protein>
<keyword evidence="3" id="KW-1185">Reference proteome</keyword>
<dbReference type="Proteomes" id="UP000464186">
    <property type="component" value="Chromosome"/>
</dbReference>
<dbReference type="EMBL" id="CP047898">
    <property type="protein sequence ID" value="QHK20425.1"/>
    <property type="molecule type" value="Genomic_DNA"/>
</dbReference>
<evidence type="ECO:0000256" key="1">
    <source>
        <dbReference type="SAM" id="SignalP"/>
    </source>
</evidence>
<proteinExistence type="predicted"/>
<reference evidence="2 3" key="1">
    <citation type="submission" date="2020-01" db="EMBL/GenBank/DDBJ databases">
        <title>Pseudarthrobacter psychrotolerans sp. nov., isolated from antarctic soil.</title>
        <authorList>
            <person name="Shin Y."/>
            <person name="Park W."/>
        </authorList>
    </citation>
    <scope>NUCLEOTIDE SEQUENCE [LARGE SCALE GENOMIC DNA]</scope>
    <source>
        <strain evidence="2 3">YJ56</strain>
    </source>
</reference>
<dbReference type="KEGG" id="psey:GU243_12550"/>
<dbReference type="AlphaFoldDB" id="A0A6P1NIH7"/>
<accession>A0A6P1NIH7</accession>
<feature type="signal peptide" evidence="1">
    <location>
        <begin position="1"/>
        <end position="34"/>
    </location>
</feature>
<evidence type="ECO:0008006" key="4">
    <source>
        <dbReference type="Google" id="ProtNLM"/>
    </source>
</evidence>
<feature type="chain" id="PRO_5026800714" description="SipW-cognate class signal peptide" evidence="1">
    <location>
        <begin position="35"/>
        <end position="170"/>
    </location>
</feature>